<dbReference type="GO" id="GO:0005524">
    <property type="term" value="F:ATP binding"/>
    <property type="evidence" value="ECO:0007669"/>
    <property type="project" value="UniProtKB-UniRule"/>
</dbReference>
<gene>
    <name evidence="11" type="ORF">GMRT_13004</name>
</gene>
<dbReference type="SUPFAM" id="SSF48403">
    <property type="entry name" value="Ankyrin repeat"/>
    <property type="match status" value="1"/>
</dbReference>
<feature type="compositionally biased region" description="Polar residues" evidence="9">
    <location>
        <begin position="356"/>
        <end position="366"/>
    </location>
</feature>
<dbReference type="SUPFAM" id="SSF56112">
    <property type="entry name" value="Protein kinase-like (PK-like)"/>
    <property type="match status" value="1"/>
</dbReference>
<dbReference type="SMART" id="SM00248">
    <property type="entry name" value="ANK"/>
    <property type="match status" value="5"/>
</dbReference>
<dbReference type="Pfam" id="PF00069">
    <property type="entry name" value="Pkinase"/>
    <property type="match status" value="1"/>
</dbReference>
<dbReference type="PROSITE" id="PS50088">
    <property type="entry name" value="ANK_REPEAT"/>
    <property type="match status" value="3"/>
</dbReference>
<evidence type="ECO:0000256" key="1">
    <source>
        <dbReference type="ARBA" id="ARBA00010886"/>
    </source>
</evidence>
<keyword evidence="7" id="KW-0040">ANK repeat</keyword>
<feature type="repeat" description="ANK" evidence="7">
    <location>
        <begin position="610"/>
        <end position="642"/>
    </location>
</feature>
<dbReference type="Proteomes" id="UP000315496">
    <property type="component" value="Chromosome 1"/>
</dbReference>
<dbReference type="PROSITE" id="PS50297">
    <property type="entry name" value="ANK_REP_REGION"/>
    <property type="match status" value="1"/>
</dbReference>
<dbReference type="InterPro" id="IPR000719">
    <property type="entry name" value="Prot_kinase_dom"/>
</dbReference>
<evidence type="ECO:0000256" key="9">
    <source>
        <dbReference type="SAM" id="MobiDB-lite"/>
    </source>
</evidence>
<dbReference type="InterPro" id="IPR036770">
    <property type="entry name" value="Ankyrin_rpt-contain_sf"/>
</dbReference>
<dbReference type="VEuPathDB" id="GiardiaDB:GMRT_13004"/>
<proteinExistence type="inferred from homology"/>
<dbReference type="PROSITE" id="PS50011">
    <property type="entry name" value="PROTEIN_KINASE_DOM"/>
    <property type="match status" value="1"/>
</dbReference>
<evidence type="ECO:0000259" key="10">
    <source>
        <dbReference type="PROSITE" id="PS50011"/>
    </source>
</evidence>
<dbReference type="OrthoDB" id="10250725at2759"/>
<dbReference type="AlphaFoldDB" id="A0A4Z1TCI4"/>
<comment type="caution">
    <text evidence="11">The sequence shown here is derived from an EMBL/GenBank/DDBJ whole genome shotgun (WGS) entry which is preliminary data.</text>
</comment>
<protein>
    <recommendedName>
        <fullName evidence="2">non-specific serine/threonine protein kinase</fullName>
        <ecNumber evidence="2">2.7.11.1</ecNumber>
    </recommendedName>
</protein>
<keyword evidence="5 11" id="KW-0418">Kinase</keyword>
<evidence type="ECO:0000256" key="4">
    <source>
        <dbReference type="ARBA" id="ARBA00022741"/>
    </source>
</evidence>
<evidence type="ECO:0000313" key="11">
    <source>
        <dbReference type="EMBL" id="TNJ30299.1"/>
    </source>
</evidence>
<feature type="compositionally biased region" description="Low complexity" evidence="9">
    <location>
        <begin position="367"/>
        <end position="385"/>
    </location>
</feature>
<feature type="domain" description="Protein kinase" evidence="10">
    <location>
        <begin position="9"/>
        <end position="275"/>
    </location>
</feature>
<reference evidence="11 12" key="1">
    <citation type="submission" date="2019-05" db="EMBL/GenBank/DDBJ databases">
        <title>The compact genome of Giardia muris reveals important steps in the evolution of intestinal protozoan parasites.</title>
        <authorList>
            <person name="Xu F."/>
            <person name="Jimenez-Gonzalez A."/>
            <person name="Einarsson E."/>
            <person name="Astvaldsson A."/>
            <person name="Peirasmaki D."/>
            <person name="Eckmann L."/>
            <person name="Andersson J.O."/>
            <person name="Svard S.G."/>
            <person name="Jerlstrom-Hultqvist J."/>
        </authorList>
    </citation>
    <scope>NUCLEOTIDE SEQUENCE [LARGE SCALE GENOMIC DNA]</scope>
    <source>
        <strain evidence="11 12">Roberts-Thomson</strain>
    </source>
</reference>
<evidence type="ECO:0000313" key="12">
    <source>
        <dbReference type="Proteomes" id="UP000315496"/>
    </source>
</evidence>
<keyword evidence="4 8" id="KW-0547">Nucleotide-binding</keyword>
<accession>A0A4Z1TCI4</accession>
<feature type="repeat" description="ANK" evidence="7">
    <location>
        <begin position="517"/>
        <end position="549"/>
    </location>
</feature>
<dbReference type="Gene3D" id="1.25.40.20">
    <property type="entry name" value="Ankyrin repeat-containing domain"/>
    <property type="match status" value="1"/>
</dbReference>
<dbReference type="Gene3D" id="1.10.510.10">
    <property type="entry name" value="Transferase(Phosphotransferase) domain 1"/>
    <property type="match status" value="1"/>
</dbReference>
<dbReference type="SMART" id="SM00220">
    <property type="entry name" value="S_TKc"/>
    <property type="match status" value="1"/>
</dbReference>
<dbReference type="PROSITE" id="PS00107">
    <property type="entry name" value="PROTEIN_KINASE_ATP"/>
    <property type="match status" value="1"/>
</dbReference>
<evidence type="ECO:0000256" key="3">
    <source>
        <dbReference type="ARBA" id="ARBA00022679"/>
    </source>
</evidence>
<dbReference type="PANTHER" id="PTHR43671:SF13">
    <property type="entry name" value="SERINE_THREONINE-PROTEIN KINASE NEK2"/>
    <property type="match status" value="1"/>
</dbReference>
<evidence type="ECO:0000256" key="8">
    <source>
        <dbReference type="PROSITE-ProRule" id="PRU10141"/>
    </source>
</evidence>
<feature type="binding site" evidence="8">
    <location>
        <position position="38"/>
    </location>
    <ligand>
        <name>ATP</name>
        <dbReference type="ChEBI" id="CHEBI:30616"/>
    </ligand>
</feature>
<evidence type="ECO:0000256" key="7">
    <source>
        <dbReference type="PROSITE-ProRule" id="PRU00023"/>
    </source>
</evidence>
<evidence type="ECO:0000256" key="5">
    <source>
        <dbReference type="ARBA" id="ARBA00022777"/>
    </source>
</evidence>
<dbReference type="Pfam" id="PF12796">
    <property type="entry name" value="Ank_2"/>
    <property type="match status" value="2"/>
</dbReference>
<feature type="region of interest" description="Disordered" evidence="9">
    <location>
        <begin position="284"/>
        <end position="403"/>
    </location>
</feature>
<dbReference type="PANTHER" id="PTHR43671">
    <property type="entry name" value="SERINE/THREONINE-PROTEIN KINASE NEK"/>
    <property type="match status" value="1"/>
</dbReference>
<dbReference type="InterPro" id="IPR002110">
    <property type="entry name" value="Ankyrin_rpt"/>
</dbReference>
<evidence type="ECO:0000256" key="6">
    <source>
        <dbReference type="ARBA" id="ARBA00022840"/>
    </source>
</evidence>
<feature type="region of interest" description="Disordered" evidence="9">
    <location>
        <begin position="422"/>
        <end position="450"/>
    </location>
</feature>
<evidence type="ECO:0000256" key="2">
    <source>
        <dbReference type="ARBA" id="ARBA00012513"/>
    </source>
</evidence>
<feature type="repeat" description="ANK" evidence="7">
    <location>
        <begin position="579"/>
        <end position="611"/>
    </location>
</feature>
<dbReference type="Gene3D" id="3.30.200.20">
    <property type="entry name" value="Phosphorylase Kinase, domain 1"/>
    <property type="match status" value="1"/>
</dbReference>
<feature type="compositionally biased region" description="Polar residues" evidence="9">
    <location>
        <begin position="334"/>
        <end position="344"/>
    </location>
</feature>
<dbReference type="EC" id="2.7.11.1" evidence="2"/>
<comment type="similarity">
    <text evidence="1">Belongs to the protein kinase superfamily. NEK Ser/Thr protein kinase family. NIMA subfamily.</text>
</comment>
<keyword evidence="12" id="KW-1185">Reference proteome</keyword>
<organism evidence="11 12">
    <name type="scientific">Giardia muris</name>
    <dbReference type="NCBI Taxonomy" id="5742"/>
    <lineage>
        <taxon>Eukaryota</taxon>
        <taxon>Metamonada</taxon>
        <taxon>Diplomonadida</taxon>
        <taxon>Hexamitidae</taxon>
        <taxon>Giardiinae</taxon>
        <taxon>Giardia</taxon>
    </lineage>
</organism>
<dbReference type="EMBL" id="VDLU01000001">
    <property type="protein sequence ID" value="TNJ30299.1"/>
    <property type="molecule type" value="Genomic_DNA"/>
</dbReference>
<dbReference type="InterPro" id="IPR008271">
    <property type="entry name" value="Ser/Thr_kinase_AS"/>
</dbReference>
<dbReference type="InterPro" id="IPR017441">
    <property type="entry name" value="Protein_kinase_ATP_BS"/>
</dbReference>
<dbReference type="InterPro" id="IPR011009">
    <property type="entry name" value="Kinase-like_dom_sf"/>
</dbReference>
<name>A0A4Z1TCI4_GIAMU</name>
<dbReference type="GO" id="GO:0004674">
    <property type="term" value="F:protein serine/threonine kinase activity"/>
    <property type="evidence" value="ECO:0007669"/>
    <property type="project" value="UniProtKB-EC"/>
</dbReference>
<keyword evidence="6 8" id="KW-0067">ATP-binding</keyword>
<feature type="compositionally biased region" description="Basic and acidic residues" evidence="9">
    <location>
        <begin position="436"/>
        <end position="450"/>
    </location>
</feature>
<sequence>MPETFEDQFESIELLGSGSFGKVHKVRSRKDGRIYACKEIEYTKMSSKEVSLLQSEVINLRRMKHPNIIAYYSTIHDQDASIVYIINEFCGKGDLTRLIRSYRQRKENIPEKTVWNLFYQMALALEYCHSPNKPGFKPGEIVIHRDIKPANVLISDEDVVKLADFGFCRTIGLDTMAQTKAGSPVYCAPEVLREEDYNEKADIWSLGCVVYEMCCVEYAFSTINEKFLLISMMQQKRKPIPSFYSKELADVIESMLTIDFKKRPSASELVQHPRIKEYGFGQPKVSTAQTAPNTPQPQQQKASLASKLVGATPIVGTPGPQGLSRANAALATPSAPSSMSQPATATGAKYGPTVMATPQTQPTSKLAQSSQPAAATPTPATGGSSLKYSGYRPKTNGSSAGDMTDVVVRQKKEIDDLRAQLKAQRPGGMSRITDGIQKKDDDTSRLSDSVAPKEDEILALRRELAAYEKYVTTVLIPKPGENPLADGITRLMLAAQKGLTAVVQHLVSIEGGTRSQTGKTALMYAAENGQSACVKILLEREGGVQDNKGTTALMRASIGGRLETCRLLLPREGGMQSTDGDTALTYATIRGNPDIIALLAPKEAGLQLRDGKTALMSAASRGFLDAVKILYDKEAPLKDRNGRDVLFYAQQKNASDVIAYIQSKQGQ</sequence>
<dbReference type="InterPro" id="IPR050660">
    <property type="entry name" value="NEK_Ser/Thr_kinase"/>
</dbReference>
<feature type="compositionally biased region" description="Low complexity" evidence="9">
    <location>
        <begin position="287"/>
        <end position="302"/>
    </location>
</feature>
<dbReference type="PROSITE" id="PS00108">
    <property type="entry name" value="PROTEIN_KINASE_ST"/>
    <property type="match status" value="1"/>
</dbReference>
<keyword evidence="3" id="KW-0808">Transferase</keyword>